<dbReference type="InterPro" id="IPR003837">
    <property type="entry name" value="GatC"/>
</dbReference>
<dbReference type="Proteomes" id="UP001304970">
    <property type="component" value="Chromosome"/>
</dbReference>
<dbReference type="AlphaFoldDB" id="A0AA96V6N6"/>
<organism evidence="1 2">
    <name type="scientific">Methanolapillus ohkumae</name>
    <dbReference type="NCBI Taxonomy" id="3028298"/>
    <lineage>
        <taxon>Archaea</taxon>
        <taxon>Methanobacteriati</taxon>
        <taxon>Methanobacteriota</taxon>
        <taxon>Stenosarchaea group</taxon>
        <taxon>Methanomicrobia</taxon>
        <taxon>Methanosarcinales</taxon>
        <taxon>Methanosarcinaceae</taxon>
        <taxon>Methanolapillus</taxon>
    </lineage>
</organism>
<dbReference type="GO" id="GO:0006450">
    <property type="term" value="P:regulation of translational fidelity"/>
    <property type="evidence" value="ECO:0007669"/>
    <property type="project" value="InterPro"/>
</dbReference>
<dbReference type="InterPro" id="IPR036113">
    <property type="entry name" value="Asp/Glu-ADT_sf_sub_c"/>
</dbReference>
<dbReference type="EC" id="6.3.5.-" evidence="1"/>
<dbReference type="Pfam" id="PF02686">
    <property type="entry name" value="GatC"/>
    <property type="match status" value="1"/>
</dbReference>
<keyword evidence="2" id="KW-1185">Reference proteome</keyword>
<protein>
    <submittedName>
        <fullName evidence="1">Glutamyl-tRNA(Gln) amidotransferase subunit C</fullName>
        <ecNumber evidence="1">6.3.5.-</ecNumber>
    </submittedName>
</protein>
<name>A0AA96V6N6_9EURY</name>
<dbReference type="RefSeq" id="WP_338097675.1">
    <property type="nucleotide sequence ID" value="NZ_CP131061.1"/>
</dbReference>
<sequence>MMIQKDETKNLAWNARIAVKEEDLSEYTDKLNEKMEHYTLLSDVSTNDVKPTINPSKLVTVLRKDVVVPSMSVEEALKNAPETYETSFKIPKIL</sequence>
<dbReference type="NCBIfam" id="TIGR00135">
    <property type="entry name" value="gatC"/>
    <property type="match status" value="1"/>
</dbReference>
<gene>
    <name evidence="1" type="primary">gatC</name>
    <name evidence="1" type="ORF">MsAm2_15230</name>
</gene>
<reference evidence="1 2" key="1">
    <citation type="submission" date="2023-07" db="EMBL/GenBank/DDBJ databases">
        <title>Closed genome sequence of Methanosarcinaceae archaeon Am2.</title>
        <authorList>
            <person name="Poehlein A."/>
            <person name="Protasov E."/>
            <person name="Platt K."/>
            <person name="Reeh H."/>
            <person name="Daniel R."/>
            <person name="Brune A."/>
        </authorList>
    </citation>
    <scope>NUCLEOTIDE SEQUENCE [LARGE SCALE GENOMIC DNA]</scope>
    <source>
        <strain evidence="1 2">Am2</strain>
    </source>
</reference>
<evidence type="ECO:0000313" key="2">
    <source>
        <dbReference type="Proteomes" id="UP001304970"/>
    </source>
</evidence>
<dbReference type="EMBL" id="CP131061">
    <property type="protein sequence ID" value="WNY27717.1"/>
    <property type="molecule type" value="Genomic_DNA"/>
</dbReference>
<dbReference type="Gene3D" id="1.10.20.60">
    <property type="entry name" value="Glu-tRNAGln amidotransferase C subunit, N-terminal domain"/>
    <property type="match status" value="1"/>
</dbReference>
<dbReference type="GeneID" id="89228945"/>
<accession>A0AA96V6N6</accession>
<dbReference type="SUPFAM" id="SSF141000">
    <property type="entry name" value="Glu-tRNAGln amidotransferase C subunit"/>
    <property type="match status" value="1"/>
</dbReference>
<keyword evidence="1" id="KW-0436">Ligase</keyword>
<proteinExistence type="predicted"/>
<evidence type="ECO:0000313" key="1">
    <source>
        <dbReference type="EMBL" id="WNY27717.1"/>
    </source>
</evidence>
<dbReference type="GO" id="GO:0016874">
    <property type="term" value="F:ligase activity"/>
    <property type="evidence" value="ECO:0007669"/>
    <property type="project" value="UniProtKB-KW"/>
</dbReference>